<dbReference type="InterPro" id="IPR050272">
    <property type="entry name" value="Isochorismatase-like_hydrls"/>
</dbReference>
<dbReference type="Proteomes" id="UP000825679">
    <property type="component" value="Chromosome"/>
</dbReference>
<proteinExistence type="predicted"/>
<evidence type="ECO:0000313" key="6">
    <source>
        <dbReference type="EMBL" id="QZA78739.1"/>
    </source>
</evidence>
<dbReference type="InterPro" id="IPR009081">
    <property type="entry name" value="PP-bd_ACP"/>
</dbReference>
<dbReference type="InterPro" id="IPR000868">
    <property type="entry name" value="Isochorismatase-like_dom"/>
</dbReference>
<name>A0ABX8ZCY7_9NEIS</name>
<dbReference type="Gene3D" id="3.40.50.850">
    <property type="entry name" value="Isochorismatase-like"/>
    <property type="match status" value="1"/>
</dbReference>
<comment type="catalytic activity">
    <reaction evidence="4">
        <text>isochorismate + H2O = (2S,3S)-2,3-dihydroxy-2,3-dihydrobenzoate + pyruvate</text>
        <dbReference type="Rhea" id="RHEA:11112"/>
        <dbReference type="ChEBI" id="CHEBI:15361"/>
        <dbReference type="ChEBI" id="CHEBI:15377"/>
        <dbReference type="ChEBI" id="CHEBI:29780"/>
        <dbReference type="ChEBI" id="CHEBI:58764"/>
        <dbReference type="EC" id="3.3.2.1"/>
    </reaction>
</comment>
<evidence type="ECO:0000256" key="2">
    <source>
        <dbReference type="ARBA" id="ARBA00012100"/>
    </source>
</evidence>
<accession>A0ABX8ZCY7</accession>
<sequence length="294" mass="33019">MAIPKIPTYVMPTQALDNRVDWQVAADRAVLLVHDMQDYFIDFYDRNAAPIPELITNTRRLLDLAHEQGIPVVYTAQLPEQSAAHRGLLQDMWGPGLTAQPQRKSIVSELAPIDGDTVLDKWRYSAFQKSDLLQRMQAQGRDQLIICGVYAHIGCMMTACEAFMNDIQAFFVCDALADFSLQEHEMALRYVAQRCGSTQTTDALINSVAVVLPASVNELRALIAGHLQVVASEIRDEDNLLDWGLDSIRMMTLLESWRRAGRELTFLALAEQPTLAAWWNLLTDETQKTESVLA</sequence>
<evidence type="ECO:0000256" key="4">
    <source>
        <dbReference type="ARBA" id="ARBA00048590"/>
    </source>
</evidence>
<dbReference type="Pfam" id="PF00550">
    <property type="entry name" value="PP-binding"/>
    <property type="match status" value="1"/>
</dbReference>
<keyword evidence="7" id="KW-1185">Reference proteome</keyword>
<feature type="domain" description="Carrier" evidence="5">
    <location>
        <begin position="210"/>
        <end position="286"/>
    </location>
</feature>
<dbReference type="PANTHER" id="PTHR43540:SF3">
    <property type="entry name" value="ENTEROBACTIN SYNTHASE COMPONENT B"/>
    <property type="match status" value="1"/>
</dbReference>
<dbReference type="EC" id="3.3.2.1" evidence="2"/>
<dbReference type="Pfam" id="PF00857">
    <property type="entry name" value="Isochorismatase"/>
    <property type="match status" value="1"/>
</dbReference>
<dbReference type="PIRSF" id="PIRSF001111">
    <property type="entry name" value="Isochorismatase"/>
    <property type="match status" value="1"/>
</dbReference>
<dbReference type="InterPro" id="IPR016291">
    <property type="entry name" value="Isochorismatase"/>
</dbReference>
<organism evidence="6 7">
    <name type="scientific">Deefgea tanakiae</name>
    <dbReference type="NCBI Taxonomy" id="2865840"/>
    <lineage>
        <taxon>Bacteria</taxon>
        <taxon>Pseudomonadati</taxon>
        <taxon>Pseudomonadota</taxon>
        <taxon>Betaproteobacteria</taxon>
        <taxon>Neisseriales</taxon>
        <taxon>Chitinibacteraceae</taxon>
        <taxon>Deefgea</taxon>
    </lineage>
</organism>
<dbReference type="PANTHER" id="PTHR43540">
    <property type="entry name" value="PEROXYUREIDOACRYLATE/UREIDOACRYLATE AMIDOHYDROLASE-RELATED"/>
    <property type="match status" value="1"/>
</dbReference>
<dbReference type="InterPro" id="IPR036736">
    <property type="entry name" value="ACP-like_sf"/>
</dbReference>
<protein>
    <recommendedName>
        <fullName evidence="2">isochorismatase</fullName>
        <ecNumber evidence="2">3.3.2.1</ecNumber>
    </recommendedName>
</protein>
<dbReference type="SUPFAM" id="SSF52499">
    <property type="entry name" value="Isochorismatase-like hydrolases"/>
    <property type="match status" value="1"/>
</dbReference>
<dbReference type="PROSITE" id="PS50075">
    <property type="entry name" value="CARRIER"/>
    <property type="match status" value="1"/>
</dbReference>
<dbReference type="EMBL" id="CP081150">
    <property type="protein sequence ID" value="QZA78739.1"/>
    <property type="molecule type" value="Genomic_DNA"/>
</dbReference>
<evidence type="ECO:0000256" key="3">
    <source>
        <dbReference type="ARBA" id="ARBA00022801"/>
    </source>
</evidence>
<dbReference type="SUPFAM" id="SSF47336">
    <property type="entry name" value="ACP-like"/>
    <property type="match status" value="1"/>
</dbReference>
<reference evidence="6 7" key="1">
    <citation type="submission" date="2021-08" db="EMBL/GenBank/DDBJ databases">
        <title>complete genome sequencing of Deefgea sp. D25.</title>
        <authorList>
            <person name="Bae J.-W."/>
            <person name="Gim D.-H."/>
        </authorList>
    </citation>
    <scope>NUCLEOTIDE SEQUENCE [LARGE SCALE GENOMIC DNA]</scope>
    <source>
        <strain evidence="6 7">D25</strain>
    </source>
</reference>
<dbReference type="Gene3D" id="1.10.1200.10">
    <property type="entry name" value="ACP-like"/>
    <property type="match status" value="1"/>
</dbReference>
<keyword evidence="3" id="KW-0378">Hydrolase</keyword>
<evidence type="ECO:0000259" key="5">
    <source>
        <dbReference type="PROSITE" id="PS50075"/>
    </source>
</evidence>
<dbReference type="RefSeq" id="WP_221007261.1">
    <property type="nucleotide sequence ID" value="NZ_CP081150.1"/>
</dbReference>
<dbReference type="PRINTS" id="PR01398">
    <property type="entry name" value="ISCHRISMTASE"/>
</dbReference>
<evidence type="ECO:0000313" key="7">
    <source>
        <dbReference type="Proteomes" id="UP000825679"/>
    </source>
</evidence>
<comment type="pathway">
    <text evidence="1">Siderophore biosynthesis.</text>
</comment>
<gene>
    <name evidence="6" type="ORF">K4H28_04850</name>
</gene>
<evidence type="ECO:0000256" key="1">
    <source>
        <dbReference type="ARBA" id="ARBA00004924"/>
    </source>
</evidence>
<dbReference type="InterPro" id="IPR036380">
    <property type="entry name" value="Isochorismatase-like_sf"/>
</dbReference>